<organism evidence="3 4">
    <name type="scientific">Blastococcus saxobsidens</name>
    <dbReference type="NCBI Taxonomy" id="138336"/>
    <lineage>
        <taxon>Bacteria</taxon>
        <taxon>Bacillati</taxon>
        <taxon>Actinomycetota</taxon>
        <taxon>Actinomycetes</taxon>
        <taxon>Geodermatophilales</taxon>
        <taxon>Geodermatophilaceae</taxon>
        <taxon>Blastococcus</taxon>
    </lineage>
</organism>
<feature type="domain" description="Helix-turn-helix" evidence="2">
    <location>
        <begin position="77"/>
        <end position="125"/>
    </location>
</feature>
<evidence type="ECO:0000313" key="3">
    <source>
        <dbReference type="EMBL" id="RZU32134.1"/>
    </source>
</evidence>
<dbReference type="Pfam" id="PF12728">
    <property type="entry name" value="HTH_17"/>
    <property type="match status" value="1"/>
</dbReference>
<dbReference type="GO" id="GO:0003677">
    <property type="term" value="F:DNA binding"/>
    <property type="evidence" value="ECO:0007669"/>
    <property type="project" value="InterPro"/>
</dbReference>
<gene>
    <name evidence="3" type="ORF">BKA19_1824</name>
</gene>
<dbReference type="EMBL" id="SHKV01000001">
    <property type="protein sequence ID" value="RZU32134.1"/>
    <property type="molecule type" value="Genomic_DNA"/>
</dbReference>
<name>A0A4Q7Y6K8_9ACTN</name>
<dbReference type="InterPro" id="IPR041657">
    <property type="entry name" value="HTH_17"/>
</dbReference>
<proteinExistence type="predicted"/>
<feature type="region of interest" description="Disordered" evidence="1">
    <location>
        <begin position="1"/>
        <end position="73"/>
    </location>
</feature>
<sequence length="131" mass="13755">MTLPHRSAVATLARPVAPSRYPAPRPAVHGAPAGARPLPTGARPPHPGMVARPGTVQHPGAVQRPAGERPAPRPVSFLTVAEVAAIMRVSKMTVYRLVHGGELSAVRVGRSFRVPEPAVRAYLSSARTDVA</sequence>
<dbReference type="InterPro" id="IPR010093">
    <property type="entry name" value="SinI_DNA-bd"/>
</dbReference>
<evidence type="ECO:0000313" key="4">
    <source>
        <dbReference type="Proteomes" id="UP000292507"/>
    </source>
</evidence>
<comment type="caution">
    <text evidence="3">The sequence shown here is derived from an EMBL/GenBank/DDBJ whole genome shotgun (WGS) entry which is preliminary data.</text>
</comment>
<evidence type="ECO:0000259" key="2">
    <source>
        <dbReference type="Pfam" id="PF12728"/>
    </source>
</evidence>
<protein>
    <submittedName>
        <fullName evidence="3">Excisionase family DNA binding protein</fullName>
    </submittedName>
</protein>
<keyword evidence="4" id="KW-1185">Reference proteome</keyword>
<reference evidence="3 4" key="1">
    <citation type="submission" date="2019-02" db="EMBL/GenBank/DDBJ databases">
        <title>Sequencing the genomes of 1000 actinobacteria strains.</title>
        <authorList>
            <person name="Klenk H.-P."/>
        </authorList>
    </citation>
    <scope>NUCLEOTIDE SEQUENCE [LARGE SCALE GENOMIC DNA]</scope>
    <source>
        <strain evidence="3 4">DSM 44509</strain>
    </source>
</reference>
<dbReference type="RefSeq" id="WP_207225727.1">
    <property type="nucleotide sequence ID" value="NZ_POQT01000021.1"/>
</dbReference>
<evidence type="ECO:0000256" key="1">
    <source>
        <dbReference type="SAM" id="MobiDB-lite"/>
    </source>
</evidence>
<dbReference type="AlphaFoldDB" id="A0A4Q7Y6K8"/>
<accession>A0A4Q7Y6K8</accession>
<dbReference type="NCBIfam" id="TIGR01764">
    <property type="entry name" value="excise"/>
    <property type="match status" value="1"/>
</dbReference>
<dbReference type="Proteomes" id="UP000292507">
    <property type="component" value="Unassembled WGS sequence"/>
</dbReference>